<feature type="domain" description="PDZ" evidence="4">
    <location>
        <begin position="593"/>
        <end position="649"/>
    </location>
</feature>
<feature type="compositionally biased region" description="Polar residues" evidence="1">
    <location>
        <begin position="76"/>
        <end position="88"/>
    </location>
</feature>
<feature type="compositionally biased region" description="Low complexity" evidence="1">
    <location>
        <begin position="152"/>
        <end position="221"/>
    </location>
</feature>
<feature type="compositionally biased region" description="Low complexity" evidence="1">
    <location>
        <begin position="43"/>
        <end position="75"/>
    </location>
</feature>
<dbReference type="InterPro" id="IPR036034">
    <property type="entry name" value="PDZ_sf"/>
</dbReference>
<feature type="compositionally biased region" description="Low complexity" evidence="1">
    <location>
        <begin position="107"/>
        <end position="122"/>
    </location>
</feature>
<comment type="caution">
    <text evidence="5">The sequence shown here is derived from an EMBL/GenBank/DDBJ whole genome shotgun (WGS) entry which is preliminary data.</text>
</comment>
<proteinExistence type="predicted"/>
<dbReference type="Gene3D" id="2.30.42.10">
    <property type="match status" value="1"/>
</dbReference>
<name>A0AAD8Y8W6_9STRA</name>
<keyword evidence="2" id="KW-0472">Membrane</keyword>
<evidence type="ECO:0000313" key="6">
    <source>
        <dbReference type="Proteomes" id="UP001224775"/>
    </source>
</evidence>
<evidence type="ECO:0000256" key="1">
    <source>
        <dbReference type="SAM" id="MobiDB-lite"/>
    </source>
</evidence>
<dbReference type="PROSITE" id="PS50106">
    <property type="entry name" value="PDZ"/>
    <property type="match status" value="1"/>
</dbReference>
<dbReference type="Pfam" id="PF00595">
    <property type="entry name" value="PDZ"/>
    <property type="match status" value="1"/>
</dbReference>
<organism evidence="5 6">
    <name type="scientific">Skeletonema marinoi</name>
    <dbReference type="NCBI Taxonomy" id="267567"/>
    <lineage>
        <taxon>Eukaryota</taxon>
        <taxon>Sar</taxon>
        <taxon>Stramenopiles</taxon>
        <taxon>Ochrophyta</taxon>
        <taxon>Bacillariophyta</taxon>
        <taxon>Coscinodiscophyceae</taxon>
        <taxon>Thalassiosirophycidae</taxon>
        <taxon>Thalassiosirales</taxon>
        <taxon>Skeletonemataceae</taxon>
        <taxon>Skeletonema</taxon>
        <taxon>Skeletonema marinoi-dohrnii complex</taxon>
    </lineage>
</organism>
<dbReference type="AlphaFoldDB" id="A0AAD8Y8W6"/>
<feature type="signal peptide" evidence="3">
    <location>
        <begin position="1"/>
        <end position="35"/>
    </location>
</feature>
<feature type="compositionally biased region" description="Polar residues" evidence="1">
    <location>
        <begin position="239"/>
        <end position="256"/>
    </location>
</feature>
<dbReference type="SUPFAM" id="SSF50156">
    <property type="entry name" value="PDZ domain-like"/>
    <property type="match status" value="1"/>
</dbReference>
<dbReference type="SMART" id="SM00228">
    <property type="entry name" value="PDZ"/>
    <property type="match status" value="1"/>
</dbReference>
<feature type="transmembrane region" description="Helical" evidence="2">
    <location>
        <begin position="470"/>
        <end position="491"/>
    </location>
</feature>
<dbReference type="Proteomes" id="UP001224775">
    <property type="component" value="Unassembled WGS sequence"/>
</dbReference>
<evidence type="ECO:0000256" key="3">
    <source>
        <dbReference type="SAM" id="SignalP"/>
    </source>
</evidence>
<evidence type="ECO:0000256" key="2">
    <source>
        <dbReference type="SAM" id="Phobius"/>
    </source>
</evidence>
<keyword evidence="6" id="KW-1185">Reference proteome</keyword>
<gene>
    <name evidence="5" type="ORF">QTG54_007542</name>
</gene>
<accession>A0AAD8Y8W6</accession>
<feature type="compositionally biased region" description="Polar residues" evidence="1">
    <location>
        <begin position="132"/>
        <end position="144"/>
    </location>
</feature>
<reference evidence="5" key="1">
    <citation type="submission" date="2023-06" db="EMBL/GenBank/DDBJ databases">
        <title>Survivors Of The Sea: Transcriptome response of Skeletonema marinoi to long-term dormancy.</title>
        <authorList>
            <person name="Pinder M.I.M."/>
            <person name="Kourtchenko O."/>
            <person name="Robertson E.K."/>
            <person name="Larsson T."/>
            <person name="Maumus F."/>
            <person name="Osuna-Cruz C.M."/>
            <person name="Vancaester E."/>
            <person name="Stenow R."/>
            <person name="Vandepoele K."/>
            <person name="Ploug H."/>
            <person name="Bruchert V."/>
            <person name="Godhe A."/>
            <person name="Topel M."/>
        </authorList>
    </citation>
    <scope>NUCLEOTIDE SEQUENCE</scope>
    <source>
        <strain evidence="5">R05AC</strain>
    </source>
</reference>
<protein>
    <recommendedName>
        <fullName evidence="4">PDZ domain-containing protein</fullName>
    </recommendedName>
</protein>
<dbReference type="EMBL" id="JATAAI010000012">
    <property type="protein sequence ID" value="KAK1741969.1"/>
    <property type="molecule type" value="Genomic_DNA"/>
</dbReference>
<keyword evidence="2" id="KW-0812">Transmembrane</keyword>
<sequence length="669" mass="68665">MGKIKRSSAAASRMCHVPMAFCLLLALSRPVLVMAQVTLPATNSPVPTVLSTSPPTDAPITTAPVASTPAPVASTNTPTGEPINTDSPTPAPFVTEEPTVAPITNEPTDAPVTDTPTPAPVTSEPTDAPVTGSPTVAPVTSSPTLAPVTGSPTLAPVTGTPTLAPVTGTPTAAPVKVTTAPTTSAPTTAAPTTSKPTRSPTSAPTTSKPTRSPTSAPTKSPVEGSQSPTVVPTKMPSDLPTSTPTLEPSASPITLNPTATPSGSPSSTSSLSPTSSPSFTPSAPPKDTENPSLSPSSAEPITSEPTKAPVASGETPAPTVKIDKTTSGLTTTLSGICVVGSAAEWSKATTDFFESQYKESGKMTDTIAEVTFTSQQSNCGSGRRNTRGLQANSVEVTYEQALAYSTSDSSFTVDKALEYPLSTPQQQDEYIATLKELDGYSDLTSVSAISVPATIAPIPNPDTGGGVPQWAIIVIILIGILALVVLFLIVLRKRRATSNAEGYVQEEATYEQSGLGSRSSGTGLGDETVETMDYDYAKAYGGLSGDASLSEAGGTMGTHNAPQATNTIFSDDPTFNEAYDGGHEEVIDIFAPSGKLGVVIDTPNDDAPVVHAVKDSSPIANQVRVGDKLVAVDDEDVRAMTAIKVSKLISKKSTQESRKLTIIRYVANS</sequence>
<evidence type="ECO:0000313" key="5">
    <source>
        <dbReference type="EMBL" id="KAK1741969.1"/>
    </source>
</evidence>
<feature type="region of interest" description="Disordered" evidence="1">
    <location>
        <begin position="43"/>
        <end position="323"/>
    </location>
</feature>
<keyword evidence="3" id="KW-0732">Signal</keyword>
<dbReference type="InterPro" id="IPR001478">
    <property type="entry name" value="PDZ"/>
</dbReference>
<dbReference type="PANTHER" id="PTHR38909:SF1">
    <property type="entry name" value="G PROTEIN GAMMA DOMAIN-CONTAINING PROTEIN"/>
    <property type="match status" value="1"/>
</dbReference>
<evidence type="ECO:0000259" key="4">
    <source>
        <dbReference type="PROSITE" id="PS50106"/>
    </source>
</evidence>
<keyword evidence="2" id="KW-1133">Transmembrane helix</keyword>
<feature type="compositionally biased region" description="Polar residues" evidence="1">
    <location>
        <begin position="290"/>
        <end position="305"/>
    </location>
</feature>
<feature type="compositionally biased region" description="Low complexity" evidence="1">
    <location>
        <begin position="257"/>
        <end position="281"/>
    </location>
</feature>
<feature type="chain" id="PRO_5042200823" description="PDZ domain-containing protein" evidence="3">
    <location>
        <begin position="36"/>
        <end position="669"/>
    </location>
</feature>
<dbReference type="PANTHER" id="PTHR38909">
    <property type="entry name" value="G PROTEIN GAMMA DOMAIN-CONTAINING PROTEIN"/>
    <property type="match status" value="1"/>
</dbReference>